<feature type="region of interest" description="Disordered" evidence="1">
    <location>
        <begin position="1"/>
        <end position="103"/>
    </location>
</feature>
<organism evidence="3 4">
    <name type="scientific">Propithecus coquereli</name>
    <name type="common">Coquerel's sifaka</name>
    <name type="synonym">Propithecus verreauxi coquereli</name>
    <dbReference type="NCBI Taxonomy" id="379532"/>
    <lineage>
        <taxon>Eukaryota</taxon>
        <taxon>Metazoa</taxon>
        <taxon>Chordata</taxon>
        <taxon>Craniata</taxon>
        <taxon>Vertebrata</taxon>
        <taxon>Euteleostomi</taxon>
        <taxon>Mammalia</taxon>
        <taxon>Eutheria</taxon>
        <taxon>Euarchontoglires</taxon>
        <taxon>Primates</taxon>
        <taxon>Strepsirrhini</taxon>
        <taxon>Lemuriformes</taxon>
        <taxon>Indriidae</taxon>
        <taxon>Propithecus</taxon>
    </lineage>
</organism>
<dbReference type="OMA" id="IIGHHYE"/>
<sequence>MPRGQKSKLQAREKRHQARCKSHDTGGAQATAAAAAAKESPPEESPPEESPPSPSLSEGPQETPSTTTTSEVISCTRSDEDSNVQDETKESNAEASPCSEKSCNDPLASNIKVLEQFLLFKYKTKQPILKADMLKVVSWRYKDHFPEIFKKACEHIELVFAVDVQEIDSTRQLYDLVSKLKLPNKGRVRAGRGLPKGGLLMNILGMIFMKDNCATEEDVWRYLSMMRIYAGRKHFVYGEPKKLITKDFVRLKYLEYRQVPDSDPACYEFLWGPRAHAETSKMEVLKFLAKINETEPSAFPSQYEEALRDEETRAQAQTVGVAKRGATAKACALCKAMRS</sequence>
<evidence type="ECO:0000259" key="2">
    <source>
        <dbReference type="PROSITE" id="PS50838"/>
    </source>
</evidence>
<dbReference type="Gene3D" id="1.10.10.1200">
    <property type="entry name" value="MAGE homology domain, winged helix WH1 motif"/>
    <property type="match status" value="1"/>
</dbReference>
<dbReference type="SMART" id="SM01373">
    <property type="entry name" value="MAGE"/>
    <property type="match status" value="1"/>
</dbReference>
<dbReference type="Pfam" id="PF01454">
    <property type="entry name" value="MAGE"/>
    <property type="match status" value="1"/>
</dbReference>
<protein>
    <recommendedName>
        <fullName evidence="2">MAGE domain-containing protein</fullName>
    </recommendedName>
</protein>
<dbReference type="GO" id="GO:0005634">
    <property type="term" value="C:nucleus"/>
    <property type="evidence" value="ECO:0007669"/>
    <property type="project" value="TreeGrafter"/>
</dbReference>
<keyword evidence="4" id="KW-1185">Reference proteome</keyword>
<dbReference type="AlphaFoldDB" id="A0A2K6EWE9"/>
<dbReference type="PROSITE" id="PS50838">
    <property type="entry name" value="MAGE"/>
    <property type="match status" value="1"/>
</dbReference>
<dbReference type="InterPro" id="IPR037445">
    <property type="entry name" value="MAGE"/>
</dbReference>
<evidence type="ECO:0000256" key="1">
    <source>
        <dbReference type="SAM" id="MobiDB-lite"/>
    </source>
</evidence>
<dbReference type="Ensembl" id="ENSPCOT00000016543.1">
    <property type="protein sequence ID" value="ENSPCOP00000006054.1"/>
    <property type="gene ID" value="ENSPCOG00000014118.1"/>
</dbReference>
<dbReference type="STRING" id="379532.ENSPCOP00000006054"/>
<proteinExistence type="predicted"/>
<evidence type="ECO:0000313" key="4">
    <source>
        <dbReference type="Proteomes" id="UP000233160"/>
    </source>
</evidence>
<dbReference type="FunFam" id="1.10.10.1200:FF:000007">
    <property type="entry name" value="Melanoma-associated antigen C2"/>
    <property type="match status" value="1"/>
</dbReference>
<name>A0A2K6EWE9_PROCO</name>
<dbReference type="GeneTree" id="ENSGT00940000163033"/>
<dbReference type="Proteomes" id="UP000233160">
    <property type="component" value="Unassembled WGS sequence"/>
</dbReference>
<dbReference type="FunFam" id="1.10.10.1210:FF:000001">
    <property type="entry name" value="melanoma-associated antigen D1"/>
    <property type="match status" value="1"/>
</dbReference>
<dbReference type="Gene3D" id="1.10.10.1210">
    <property type="entry name" value="MAGE homology domain, winged helix WH2 motif"/>
    <property type="match status" value="1"/>
</dbReference>
<feature type="compositionally biased region" description="Low complexity" evidence="1">
    <location>
        <begin position="55"/>
        <end position="71"/>
    </location>
</feature>
<dbReference type="InterPro" id="IPR021072">
    <property type="entry name" value="MAGE_N"/>
</dbReference>
<dbReference type="InterPro" id="IPR002190">
    <property type="entry name" value="MHD_dom"/>
</dbReference>
<reference evidence="3" key="1">
    <citation type="submission" date="2025-08" db="UniProtKB">
        <authorList>
            <consortium name="Ensembl"/>
        </authorList>
    </citation>
    <scope>IDENTIFICATION</scope>
</reference>
<dbReference type="PANTHER" id="PTHR11736:SF35">
    <property type="entry name" value="MELANOMA-ASSOCIATED ANTIGEN B5"/>
    <property type="match status" value="1"/>
</dbReference>
<feature type="domain" description="MAGE" evidence="2">
    <location>
        <begin position="107"/>
        <end position="306"/>
    </location>
</feature>
<reference evidence="3" key="2">
    <citation type="submission" date="2025-09" db="UniProtKB">
        <authorList>
            <consortium name="Ensembl"/>
        </authorList>
    </citation>
    <scope>IDENTIFICATION</scope>
</reference>
<dbReference type="InterPro" id="IPR041898">
    <property type="entry name" value="MAGE_WH1"/>
</dbReference>
<dbReference type="PANTHER" id="PTHR11736">
    <property type="entry name" value="MELANOMA-ASSOCIATED ANTIGEN MAGE ANTIGEN"/>
    <property type="match status" value="1"/>
</dbReference>
<dbReference type="GO" id="GO:0000122">
    <property type="term" value="P:negative regulation of transcription by RNA polymerase II"/>
    <property type="evidence" value="ECO:0007669"/>
    <property type="project" value="TreeGrafter"/>
</dbReference>
<dbReference type="InterPro" id="IPR041899">
    <property type="entry name" value="MAGE_WH2"/>
</dbReference>
<accession>A0A2K6EWE9</accession>
<evidence type="ECO:0000313" key="3">
    <source>
        <dbReference type="Ensembl" id="ENSPCOP00000006054.1"/>
    </source>
</evidence>
<dbReference type="Pfam" id="PF12440">
    <property type="entry name" value="MAGE_N"/>
    <property type="match status" value="1"/>
</dbReference>
<dbReference type="SMART" id="SM01392">
    <property type="entry name" value="MAGE_N"/>
    <property type="match status" value="1"/>
</dbReference>